<evidence type="ECO:0000256" key="2">
    <source>
        <dbReference type="SAM" id="MobiDB-lite"/>
    </source>
</evidence>
<evidence type="ECO:0000313" key="4">
    <source>
        <dbReference type="Proteomes" id="UP001107558"/>
    </source>
</evidence>
<organism evidence="3 4">
    <name type="scientific">Polypedilum vanderplanki</name>
    <name type="common">Sleeping chironomid midge</name>
    <dbReference type="NCBI Taxonomy" id="319348"/>
    <lineage>
        <taxon>Eukaryota</taxon>
        <taxon>Metazoa</taxon>
        <taxon>Ecdysozoa</taxon>
        <taxon>Arthropoda</taxon>
        <taxon>Hexapoda</taxon>
        <taxon>Insecta</taxon>
        <taxon>Pterygota</taxon>
        <taxon>Neoptera</taxon>
        <taxon>Endopterygota</taxon>
        <taxon>Diptera</taxon>
        <taxon>Nematocera</taxon>
        <taxon>Chironomoidea</taxon>
        <taxon>Chironomidae</taxon>
        <taxon>Chironominae</taxon>
        <taxon>Polypedilum</taxon>
        <taxon>Polypedilum</taxon>
    </lineage>
</organism>
<evidence type="ECO:0008006" key="5">
    <source>
        <dbReference type="Google" id="ProtNLM"/>
    </source>
</evidence>
<keyword evidence="1" id="KW-0175">Coiled coil</keyword>
<dbReference type="EMBL" id="JADBJN010000001">
    <property type="protein sequence ID" value="KAG5682002.1"/>
    <property type="molecule type" value="Genomic_DNA"/>
</dbReference>
<reference evidence="3" key="1">
    <citation type="submission" date="2021-03" db="EMBL/GenBank/DDBJ databases">
        <title>Chromosome level genome of the anhydrobiotic midge Polypedilum vanderplanki.</title>
        <authorList>
            <person name="Yoshida Y."/>
            <person name="Kikawada T."/>
            <person name="Gusev O."/>
        </authorList>
    </citation>
    <scope>NUCLEOTIDE SEQUENCE</scope>
    <source>
        <strain evidence="3">NIAS01</strain>
        <tissue evidence="3">Whole body or cell culture</tissue>
    </source>
</reference>
<name>A0A9J6CIG0_POLVA</name>
<dbReference type="PANTHER" id="PTHR16768">
    <property type="entry name" value="DOWN REGULATED IN RENAL CARCINOMA 1/TU3A"/>
    <property type="match status" value="1"/>
</dbReference>
<sequence>MALNRYHQIQSNGDGNDDIYKEENKKMSRQNEEGLILPKKLINPCLESKDRQDLHRELLFNQKIGKNVLNQKSELQKVLQRQKERQFIAAHHFESQANSSPLQQELGKVITERAQKLENTSSKDVDNNSNHSSELEFLKIRAKLAKRNTNM</sequence>
<dbReference type="Pfam" id="PF06625">
    <property type="entry name" value="DUF1151"/>
    <property type="match status" value="1"/>
</dbReference>
<protein>
    <recommendedName>
        <fullName evidence="5">Protein FAM107B</fullName>
    </recommendedName>
</protein>
<accession>A0A9J6CIG0</accession>
<evidence type="ECO:0000313" key="3">
    <source>
        <dbReference type="EMBL" id="KAG5682002.1"/>
    </source>
</evidence>
<keyword evidence="4" id="KW-1185">Reference proteome</keyword>
<gene>
    <name evidence="3" type="ORF">PVAND_011398</name>
</gene>
<dbReference type="InterPro" id="IPR009533">
    <property type="entry name" value="FAM107"/>
</dbReference>
<comment type="caution">
    <text evidence="3">The sequence shown here is derived from an EMBL/GenBank/DDBJ whole genome shotgun (WGS) entry which is preliminary data.</text>
</comment>
<dbReference type="PANTHER" id="PTHR16768:SF5">
    <property type="entry name" value="FI14214P"/>
    <property type="match status" value="1"/>
</dbReference>
<dbReference type="Proteomes" id="UP001107558">
    <property type="component" value="Chromosome 1"/>
</dbReference>
<feature type="region of interest" description="Disordered" evidence="2">
    <location>
        <begin position="1"/>
        <end position="20"/>
    </location>
</feature>
<evidence type="ECO:0000256" key="1">
    <source>
        <dbReference type="ARBA" id="ARBA00023054"/>
    </source>
</evidence>
<dbReference type="AlphaFoldDB" id="A0A9J6CIG0"/>
<dbReference type="OrthoDB" id="5963205at2759"/>
<proteinExistence type="predicted"/>